<evidence type="ECO:0000313" key="3">
    <source>
        <dbReference type="EMBL" id="SHE87008.1"/>
    </source>
</evidence>
<dbReference type="OrthoDB" id="2389730at2"/>
<evidence type="ECO:0000313" key="4">
    <source>
        <dbReference type="Proteomes" id="UP000184476"/>
    </source>
</evidence>
<dbReference type="PANTHER" id="PTHR33164:SF57">
    <property type="entry name" value="MARR-FAMILY TRANSCRIPTIONAL REGULATOR"/>
    <property type="match status" value="1"/>
</dbReference>
<dbReference type="GO" id="GO:0003700">
    <property type="term" value="F:DNA-binding transcription factor activity"/>
    <property type="evidence" value="ECO:0007669"/>
    <property type="project" value="InterPro"/>
</dbReference>
<feature type="domain" description="HTH marR-type" evidence="2">
    <location>
        <begin position="1"/>
        <end position="137"/>
    </location>
</feature>
<dbReference type="Pfam" id="PF01047">
    <property type="entry name" value="MarR"/>
    <property type="match status" value="1"/>
</dbReference>
<sequence>MSENLNQIDHEIVMLMLRADFKKALDRNKESLERSSYLILKELMESRVRGLSELAEHFQLDLSTISRQIRILEKNNYIRRFVHPQDARIKLIEITKNGIEVLQKTQKKRLKAYHELTHDWTSEEVTMFAQLLTRLNRAMEKRRQIINQSSKEDL</sequence>
<accession>A0A1M4X0I0</accession>
<name>A0A1M4X0I0_9BACL</name>
<dbReference type="InterPro" id="IPR039422">
    <property type="entry name" value="MarR/SlyA-like"/>
</dbReference>
<dbReference type="SMART" id="SM00347">
    <property type="entry name" value="HTH_MARR"/>
    <property type="match status" value="1"/>
</dbReference>
<proteinExistence type="predicted"/>
<dbReference type="GO" id="GO:0006950">
    <property type="term" value="P:response to stress"/>
    <property type="evidence" value="ECO:0007669"/>
    <property type="project" value="TreeGrafter"/>
</dbReference>
<dbReference type="RefSeq" id="WP_084731326.1">
    <property type="nucleotide sequence ID" value="NZ_FQVL01000004.1"/>
</dbReference>
<dbReference type="PANTHER" id="PTHR33164">
    <property type="entry name" value="TRANSCRIPTIONAL REGULATOR, MARR FAMILY"/>
    <property type="match status" value="1"/>
</dbReference>
<protein>
    <submittedName>
        <fullName evidence="3">DNA-binding transcriptional regulator, MarR family</fullName>
    </submittedName>
</protein>
<organism evidence="3 4">
    <name type="scientific">Seinonella peptonophila</name>
    <dbReference type="NCBI Taxonomy" id="112248"/>
    <lineage>
        <taxon>Bacteria</taxon>
        <taxon>Bacillati</taxon>
        <taxon>Bacillota</taxon>
        <taxon>Bacilli</taxon>
        <taxon>Bacillales</taxon>
        <taxon>Thermoactinomycetaceae</taxon>
        <taxon>Seinonella</taxon>
    </lineage>
</organism>
<dbReference type="Proteomes" id="UP000184476">
    <property type="component" value="Unassembled WGS sequence"/>
</dbReference>
<dbReference type="PROSITE" id="PS50995">
    <property type="entry name" value="HTH_MARR_2"/>
    <property type="match status" value="1"/>
</dbReference>
<reference evidence="3 4" key="1">
    <citation type="submission" date="2016-11" db="EMBL/GenBank/DDBJ databases">
        <authorList>
            <person name="Jaros S."/>
            <person name="Januszkiewicz K."/>
            <person name="Wedrychowicz H."/>
        </authorList>
    </citation>
    <scope>NUCLEOTIDE SEQUENCE [LARGE SCALE GENOMIC DNA]</scope>
    <source>
        <strain evidence="3 4">DSM 44666</strain>
    </source>
</reference>
<dbReference type="InterPro" id="IPR000835">
    <property type="entry name" value="HTH_MarR-typ"/>
</dbReference>
<dbReference type="AlphaFoldDB" id="A0A1M4X0I0"/>
<keyword evidence="4" id="KW-1185">Reference proteome</keyword>
<dbReference type="Gene3D" id="1.10.10.10">
    <property type="entry name" value="Winged helix-like DNA-binding domain superfamily/Winged helix DNA-binding domain"/>
    <property type="match status" value="1"/>
</dbReference>
<gene>
    <name evidence="3" type="ORF">SAMN05444392_10463</name>
</gene>
<dbReference type="EMBL" id="FQVL01000004">
    <property type="protein sequence ID" value="SHE87008.1"/>
    <property type="molecule type" value="Genomic_DNA"/>
</dbReference>
<dbReference type="STRING" id="112248.SAMN05444392_10463"/>
<evidence type="ECO:0000256" key="1">
    <source>
        <dbReference type="ARBA" id="ARBA00023125"/>
    </source>
</evidence>
<dbReference type="GO" id="GO:0003677">
    <property type="term" value="F:DNA binding"/>
    <property type="evidence" value="ECO:0007669"/>
    <property type="project" value="UniProtKB-KW"/>
</dbReference>
<dbReference type="InterPro" id="IPR036390">
    <property type="entry name" value="WH_DNA-bd_sf"/>
</dbReference>
<dbReference type="InterPro" id="IPR036388">
    <property type="entry name" value="WH-like_DNA-bd_sf"/>
</dbReference>
<dbReference type="CDD" id="cd00090">
    <property type="entry name" value="HTH_ARSR"/>
    <property type="match status" value="1"/>
</dbReference>
<keyword evidence="1 3" id="KW-0238">DNA-binding</keyword>
<dbReference type="InterPro" id="IPR011991">
    <property type="entry name" value="ArsR-like_HTH"/>
</dbReference>
<evidence type="ECO:0000259" key="2">
    <source>
        <dbReference type="PROSITE" id="PS50995"/>
    </source>
</evidence>
<dbReference type="PRINTS" id="PR00598">
    <property type="entry name" value="HTHMARR"/>
</dbReference>
<dbReference type="SUPFAM" id="SSF46785">
    <property type="entry name" value="Winged helix' DNA-binding domain"/>
    <property type="match status" value="1"/>
</dbReference>